<feature type="domain" description="GRAM" evidence="2">
    <location>
        <begin position="40"/>
        <end position="113"/>
    </location>
</feature>
<proteinExistence type="inferred from homology"/>
<dbReference type="AlphaFoldDB" id="A0A2I0A943"/>
<evidence type="ECO:0000259" key="2">
    <source>
        <dbReference type="SMART" id="SM00568"/>
    </source>
</evidence>
<dbReference type="InterPro" id="IPR004182">
    <property type="entry name" value="GRAM"/>
</dbReference>
<name>A0A2I0A943_9ASPA</name>
<sequence>MFMSYVFIDNAVNLGPKITETVKGMLRMGTRILQAGGIQRVFRKNFSFRNGEKLLKAFQCYLSTTAGPIAGLLFVSTKKIAFIGDSSVTIAAASDGEELQLPYKVLSGEWRGTQGERLLSKGPRRRAHDELLVCNMRHRERASDLSAVSEFCCPRPQKENAAALHEYAVVSSEYTAAGTNAAPQCPKRTIDLVQTSGTRIQPTIVHDDPG</sequence>
<keyword evidence="4" id="KW-1185">Reference proteome</keyword>
<dbReference type="InterPro" id="IPR011993">
    <property type="entry name" value="PH-like_dom_sf"/>
</dbReference>
<dbReference type="SMART" id="SM00568">
    <property type="entry name" value="GRAM"/>
    <property type="match status" value="1"/>
</dbReference>
<evidence type="ECO:0000313" key="3">
    <source>
        <dbReference type="EMBL" id="PKA52048.1"/>
    </source>
</evidence>
<comment type="similarity">
    <text evidence="1">Belongs to the GEM family.</text>
</comment>
<dbReference type="PANTHER" id="PTHR31969">
    <property type="entry name" value="GEM-LIKE PROTEIN 2"/>
    <property type="match status" value="1"/>
</dbReference>
<reference evidence="3 4" key="1">
    <citation type="journal article" date="2017" name="Nature">
        <title>The Apostasia genome and the evolution of orchids.</title>
        <authorList>
            <person name="Zhang G.Q."/>
            <person name="Liu K.W."/>
            <person name="Li Z."/>
            <person name="Lohaus R."/>
            <person name="Hsiao Y.Y."/>
            <person name="Niu S.C."/>
            <person name="Wang J.Y."/>
            <person name="Lin Y.C."/>
            <person name="Xu Q."/>
            <person name="Chen L.J."/>
            <person name="Yoshida K."/>
            <person name="Fujiwara S."/>
            <person name="Wang Z.W."/>
            <person name="Zhang Y.Q."/>
            <person name="Mitsuda N."/>
            <person name="Wang M."/>
            <person name="Liu G.H."/>
            <person name="Pecoraro L."/>
            <person name="Huang H.X."/>
            <person name="Xiao X.J."/>
            <person name="Lin M."/>
            <person name="Wu X.Y."/>
            <person name="Wu W.L."/>
            <person name="Chen Y.Y."/>
            <person name="Chang S.B."/>
            <person name="Sakamoto S."/>
            <person name="Ohme-Takagi M."/>
            <person name="Yagi M."/>
            <person name="Zeng S.J."/>
            <person name="Shen C.Y."/>
            <person name="Yeh C.M."/>
            <person name="Luo Y.B."/>
            <person name="Tsai W.C."/>
            <person name="Van de Peer Y."/>
            <person name="Liu Z.J."/>
        </authorList>
    </citation>
    <scope>NUCLEOTIDE SEQUENCE [LARGE SCALE GENOMIC DNA]</scope>
    <source>
        <strain evidence="4">cv. Shenzhen</strain>
        <tissue evidence="3">Stem</tissue>
    </source>
</reference>
<organism evidence="3 4">
    <name type="scientific">Apostasia shenzhenica</name>
    <dbReference type="NCBI Taxonomy" id="1088818"/>
    <lineage>
        <taxon>Eukaryota</taxon>
        <taxon>Viridiplantae</taxon>
        <taxon>Streptophyta</taxon>
        <taxon>Embryophyta</taxon>
        <taxon>Tracheophyta</taxon>
        <taxon>Spermatophyta</taxon>
        <taxon>Magnoliopsida</taxon>
        <taxon>Liliopsida</taxon>
        <taxon>Asparagales</taxon>
        <taxon>Orchidaceae</taxon>
        <taxon>Apostasioideae</taxon>
        <taxon>Apostasia</taxon>
    </lineage>
</organism>
<dbReference type="STRING" id="1088818.A0A2I0A943"/>
<evidence type="ECO:0000256" key="1">
    <source>
        <dbReference type="ARBA" id="ARBA00009414"/>
    </source>
</evidence>
<dbReference type="EMBL" id="KZ452009">
    <property type="protein sequence ID" value="PKA52048.1"/>
    <property type="molecule type" value="Genomic_DNA"/>
</dbReference>
<gene>
    <name evidence="3" type="ORF">AXF42_Ash013985</name>
</gene>
<dbReference type="Pfam" id="PF02893">
    <property type="entry name" value="GRAM"/>
    <property type="match status" value="1"/>
</dbReference>
<dbReference type="Gene3D" id="2.30.29.30">
    <property type="entry name" value="Pleckstrin-homology domain (PH domain)/Phosphotyrosine-binding domain (PTB)"/>
    <property type="match status" value="1"/>
</dbReference>
<accession>A0A2I0A943</accession>
<evidence type="ECO:0000313" key="4">
    <source>
        <dbReference type="Proteomes" id="UP000236161"/>
    </source>
</evidence>
<dbReference type="Proteomes" id="UP000236161">
    <property type="component" value="Unassembled WGS sequence"/>
</dbReference>
<dbReference type="InterPro" id="IPR037848">
    <property type="entry name" value="GEM-like"/>
</dbReference>
<protein>
    <submittedName>
        <fullName evidence="3">GEM-like protein 8</fullName>
    </submittedName>
</protein>